<comment type="caution">
    <text evidence="2">The sequence shown here is derived from an EMBL/GenBank/DDBJ whole genome shotgun (WGS) entry which is preliminary data.</text>
</comment>
<reference evidence="2" key="1">
    <citation type="submission" date="2020-03" db="EMBL/GenBank/DDBJ databases">
        <title>Hybrid Assembly of Korean Phytophthora infestans isolates.</title>
        <authorList>
            <person name="Prokchorchik M."/>
            <person name="Lee Y."/>
            <person name="Seo J."/>
            <person name="Cho J.-H."/>
            <person name="Park Y.-E."/>
            <person name="Jang D.-C."/>
            <person name="Im J.-S."/>
            <person name="Choi J.-G."/>
            <person name="Park H.-J."/>
            <person name="Lee G.-B."/>
            <person name="Lee Y.-G."/>
            <person name="Hong S.-Y."/>
            <person name="Cho K."/>
            <person name="Sohn K.H."/>
        </authorList>
    </citation>
    <scope>NUCLEOTIDE SEQUENCE</scope>
    <source>
        <strain evidence="2">KR_2_A2</strain>
    </source>
</reference>
<sequence length="113" mass="12601">MTEESGGDRQKECHSVTSDSRGMTDEYGRTSGYECPAGAELGRGWLKFCQTVAVNDECGWQRMPKEATSKGQRRSTRTVNEETDVSEETEAYESYVNLEYEAYEGAESMGDKG</sequence>
<feature type="region of interest" description="Disordered" evidence="1">
    <location>
        <begin position="65"/>
        <end position="89"/>
    </location>
</feature>
<evidence type="ECO:0000313" key="2">
    <source>
        <dbReference type="EMBL" id="KAF4142776.1"/>
    </source>
</evidence>
<evidence type="ECO:0000313" key="3">
    <source>
        <dbReference type="Proteomes" id="UP000704712"/>
    </source>
</evidence>
<dbReference type="EMBL" id="JAACNO010001149">
    <property type="protein sequence ID" value="KAF4142776.1"/>
    <property type="molecule type" value="Genomic_DNA"/>
</dbReference>
<feature type="compositionally biased region" description="Basic and acidic residues" evidence="1">
    <location>
        <begin position="1"/>
        <end position="14"/>
    </location>
</feature>
<feature type="region of interest" description="Disordered" evidence="1">
    <location>
        <begin position="1"/>
        <end position="31"/>
    </location>
</feature>
<accession>A0A8S9UPI5</accession>
<protein>
    <submittedName>
        <fullName evidence="2">Uncharacterized protein</fullName>
    </submittedName>
</protein>
<gene>
    <name evidence="2" type="ORF">GN958_ATG08004</name>
</gene>
<proteinExistence type="predicted"/>
<name>A0A8S9UPI5_PHYIN</name>
<dbReference type="AlphaFoldDB" id="A0A8S9UPI5"/>
<evidence type="ECO:0000256" key="1">
    <source>
        <dbReference type="SAM" id="MobiDB-lite"/>
    </source>
</evidence>
<organism evidence="2 3">
    <name type="scientific">Phytophthora infestans</name>
    <name type="common">Potato late blight agent</name>
    <name type="synonym">Botrytis infestans</name>
    <dbReference type="NCBI Taxonomy" id="4787"/>
    <lineage>
        <taxon>Eukaryota</taxon>
        <taxon>Sar</taxon>
        <taxon>Stramenopiles</taxon>
        <taxon>Oomycota</taxon>
        <taxon>Peronosporomycetes</taxon>
        <taxon>Peronosporales</taxon>
        <taxon>Peronosporaceae</taxon>
        <taxon>Phytophthora</taxon>
    </lineage>
</organism>
<dbReference type="Proteomes" id="UP000704712">
    <property type="component" value="Unassembled WGS sequence"/>
</dbReference>